<name>A0A5C7HRP3_9ROSI</name>
<dbReference type="OrthoDB" id="1658288at2759"/>
<accession>A0A5C7HRP3</accession>
<evidence type="ECO:0000256" key="1">
    <source>
        <dbReference type="ARBA" id="ARBA00022963"/>
    </source>
</evidence>
<dbReference type="PANTHER" id="PTHR32176">
    <property type="entry name" value="XYLOSE ISOMERASE"/>
    <property type="match status" value="1"/>
</dbReference>
<dbReference type="Proteomes" id="UP000323000">
    <property type="component" value="Chromosome 6"/>
</dbReference>
<keyword evidence="1" id="KW-0442">Lipid degradation</keyword>
<keyword evidence="1" id="KW-0443">Lipid metabolism</keyword>
<proteinExistence type="predicted"/>
<dbReference type="AlphaFoldDB" id="A0A5C7HRP3"/>
<dbReference type="GO" id="GO:0016042">
    <property type="term" value="P:lipid catabolic process"/>
    <property type="evidence" value="ECO:0007669"/>
    <property type="project" value="UniProtKB-KW"/>
</dbReference>
<dbReference type="SUPFAM" id="SSF52151">
    <property type="entry name" value="FabD/lysophospholipase-like"/>
    <property type="match status" value="1"/>
</dbReference>
<dbReference type="PANTHER" id="PTHR32176:SF99">
    <property type="entry name" value="PATATIN"/>
    <property type="match status" value="1"/>
</dbReference>
<reference evidence="3" key="1">
    <citation type="journal article" date="2019" name="Gigascience">
        <title>De novo genome assembly of the endangered Acer yangbiense, a plant species with extremely small populations endemic to Yunnan Province, China.</title>
        <authorList>
            <person name="Yang J."/>
            <person name="Wariss H.M."/>
            <person name="Tao L."/>
            <person name="Zhang R."/>
            <person name="Yun Q."/>
            <person name="Hollingsworth P."/>
            <person name="Dao Z."/>
            <person name="Luo G."/>
            <person name="Guo H."/>
            <person name="Ma Y."/>
            <person name="Sun W."/>
        </authorList>
    </citation>
    <scope>NUCLEOTIDE SEQUENCE [LARGE SCALE GENOMIC DNA]</scope>
    <source>
        <strain evidence="3">cv. Malutang</strain>
    </source>
</reference>
<gene>
    <name evidence="2" type="ORF">EZV62_014051</name>
</gene>
<evidence type="ECO:0000313" key="3">
    <source>
        <dbReference type="Proteomes" id="UP000323000"/>
    </source>
</evidence>
<keyword evidence="3" id="KW-1185">Reference proteome</keyword>
<dbReference type="InterPro" id="IPR016035">
    <property type="entry name" value="Acyl_Trfase/lysoPLipase"/>
</dbReference>
<sequence length="191" mass="21118">MDDSLSGDAASVDIATNENLQKLAEIGRNLLKEPVSRIDVDTGRFQNVEGEGEAKKEQKYNAATASEWGLLNWVYDNGKMPLLDVYCDASSDIVDFHVSSTLFQCFGTPGNYLRIQEDSLAGDAASMDISTMENMQKLVEIGTNLLKELVSTVDLETGRFQKIEGEGTNEEALVEFAKLQSQERKLRSLIN</sequence>
<evidence type="ECO:0000313" key="2">
    <source>
        <dbReference type="EMBL" id="TXG59478.1"/>
    </source>
</evidence>
<dbReference type="GO" id="GO:0004620">
    <property type="term" value="F:phospholipase activity"/>
    <property type="evidence" value="ECO:0007669"/>
    <property type="project" value="TreeGrafter"/>
</dbReference>
<dbReference type="GO" id="GO:0047372">
    <property type="term" value="F:monoacylglycerol lipase activity"/>
    <property type="evidence" value="ECO:0007669"/>
    <property type="project" value="TreeGrafter"/>
</dbReference>
<comment type="caution">
    <text evidence="2">The sequence shown here is derived from an EMBL/GenBank/DDBJ whole genome shotgun (WGS) entry which is preliminary data.</text>
</comment>
<protein>
    <submittedName>
        <fullName evidence="2">Uncharacterized protein</fullName>
    </submittedName>
</protein>
<dbReference type="EMBL" id="VAHF01000006">
    <property type="protein sequence ID" value="TXG59478.1"/>
    <property type="molecule type" value="Genomic_DNA"/>
</dbReference>
<dbReference type="Gene3D" id="3.40.1090.10">
    <property type="entry name" value="Cytosolic phospholipase A2 catalytic domain"/>
    <property type="match status" value="1"/>
</dbReference>
<organism evidence="2 3">
    <name type="scientific">Acer yangbiense</name>
    <dbReference type="NCBI Taxonomy" id="1000413"/>
    <lineage>
        <taxon>Eukaryota</taxon>
        <taxon>Viridiplantae</taxon>
        <taxon>Streptophyta</taxon>
        <taxon>Embryophyta</taxon>
        <taxon>Tracheophyta</taxon>
        <taxon>Spermatophyta</taxon>
        <taxon>Magnoliopsida</taxon>
        <taxon>eudicotyledons</taxon>
        <taxon>Gunneridae</taxon>
        <taxon>Pentapetalae</taxon>
        <taxon>rosids</taxon>
        <taxon>malvids</taxon>
        <taxon>Sapindales</taxon>
        <taxon>Sapindaceae</taxon>
        <taxon>Hippocastanoideae</taxon>
        <taxon>Acereae</taxon>
        <taxon>Acer</taxon>
    </lineage>
</organism>